<gene>
    <name evidence="2" type="ORF">LOTGIDRAFT_231539</name>
</gene>
<reference evidence="2 3" key="1">
    <citation type="journal article" date="2013" name="Nature">
        <title>Insights into bilaterian evolution from three spiralian genomes.</title>
        <authorList>
            <person name="Simakov O."/>
            <person name="Marletaz F."/>
            <person name="Cho S.J."/>
            <person name="Edsinger-Gonzales E."/>
            <person name="Havlak P."/>
            <person name="Hellsten U."/>
            <person name="Kuo D.H."/>
            <person name="Larsson T."/>
            <person name="Lv J."/>
            <person name="Arendt D."/>
            <person name="Savage R."/>
            <person name="Osoegawa K."/>
            <person name="de Jong P."/>
            <person name="Grimwood J."/>
            <person name="Chapman J.A."/>
            <person name="Shapiro H."/>
            <person name="Aerts A."/>
            <person name="Otillar R.P."/>
            <person name="Terry A.Y."/>
            <person name="Boore J.L."/>
            <person name="Grigoriev I.V."/>
            <person name="Lindberg D.R."/>
            <person name="Seaver E.C."/>
            <person name="Weisblat D.A."/>
            <person name="Putnam N.H."/>
            <person name="Rokhsar D.S."/>
        </authorList>
    </citation>
    <scope>NUCLEOTIDE SEQUENCE [LARGE SCALE GENOMIC DNA]</scope>
</reference>
<sequence length="310" mass="34456">MMFPGNSRFNSSYFPSQSGLVPPGSNMGLNNNLYLQSNSPFTFGSPTQSPIITSSQQQYNTARGINVNRMIAPGLGVSWQHTVPKQMPWSEPSTVIQFTSPHTTSVSQPVPRSSPGEPITKPIHLRTKRHHLSSTNDGCPPRKQFISADKMAARLQNLCIGSVDNQQNTVGDGWDKFLDLEERLKDEEIEESSPELNSSTIRINEDFKDSILKRDSILPAKVLNRLHKPSLEVVLWKPPEGVVSEIINKVKKEETDKGNKSLETDSDLDMTSMQDESSINQPLLTGQDITSNGNDMEVDSIFDLDDDMSL</sequence>
<feature type="compositionally biased region" description="Polar residues" evidence="1">
    <location>
        <begin position="101"/>
        <end position="111"/>
    </location>
</feature>
<dbReference type="EMBL" id="KB201305">
    <property type="protein sequence ID" value="ESO97343.1"/>
    <property type="molecule type" value="Genomic_DNA"/>
</dbReference>
<feature type="region of interest" description="Disordered" evidence="1">
    <location>
        <begin position="254"/>
        <end position="298"/>
    </location>
</feature>
<feature type="region of interest" description="Disordered" evidence="1">
    <location>
        <begin position="101"/>
        <end position="121"/>
    </location>
</feature>
<accession>V4A0N7</accession>
<protein>
    <submittedName>
        <fullName evidence="2">Uncharacterized protein</fullName>
    </submittedName>
</protein>
<evidence type="ECO:0000256" key="1">
    <source>
        <dbReference type="SAM" id="MobiDB-lite"/>
    </source>
</evidence>
<organism evidence="2 3">
    <name type="scientific">Lottia gigantea</name>
    <name type="common">Giant owl limpet</name>
    <dbReference type="NCBI Taxonomy" id="225164"/>
    <lineage>
        <taxon>Eukaryota</taxon>
        <taxon>Metazoa</taxon>
        <taxon>Spiralia</taxon>
        <taxon>Lophotrochozoa</taxon>
        <taxon>Mollusca</taxon>
        <taxon>Gastropoda</taxon>
        <taxon>Patellogastropoda</taxon>
        <taxon>Lottioidea</taxon>
        <taxon>Lottiidae</taxon>
        <taxon>Lottia</taxon>
    </lineage>
</organism>
<dbReference type="RefSeq" id="XP_009051943.1">
    <property type="nucleotide sequence ID" value="XM_009053695.1"/>
</dbReference>
<dbReference type="HOGENOM" id="CLU_916236_0_0_1"/>
<dbReference type="AlphaFoldDB" id="V4A0N7"/>
<evidence type="ECO:0000313" key="2">
    <source>
        <dbReference type="EMBL" id="ESO97343.1"/>
    </source>
</evidence>
<dbReference type="OMA" id="WQHSIPT"/>
<dbReference type="KEGG" id="lgi:LOTGIDRAFT_231539"/>
<name>V4A0N7_LOTGI</name>
<keyword evidence="3" id="KW-1185">Reference proteome</keyword>
<feature type="compositionally biased region" description="Polar residues" evidence="1">
    <location>
        <begin position="269"/>
        <end position="294"/>
    </location>
</feature>
<feature type="compositionally biased region" description="Basic and acidic residues" evidence="1">
    <location>
        <begin position="254"/>
        <end position="263"/>
    </location>
</feature>
<dbReference type="Proteomes" id="UP000030746">
    <property type="component" value="Unassembled WGS sequence"/>
</dbReference>
<proteinExistence type="predicted"/>
<dbReference type="CTD" id="20248624"/>
<dbReference type="OrthoDB" id="10022757at2759"/>
<evidence type="ECO:0000313" key="3">
    <source>
        <dbReference type="Proteomes" id="UP000030746"/>
    </source>
</evidence>
<dbReference type="GeneID" id="20248624"/>